<name>A0AAV7U2R2_PLEWA</name>
<evidence type="ECO:0000256" key="1">
    <source>
        <dbReference type="SAM" id="MobiDB-lite"/>
    </source>
</evidence>
<evidence type="ECO:0000313" key="3">
    <source>
        <dbReference type="Proteomes" id="UP001066276"/>
    </source>
</evidence>
<protein>
    <submittedName>
        <fullName evidence="2">Uncharacterized protein</fullName>
    </submittedName>
</protein>
<gene>
    <name evidence="2" type="ORF">NDU88_008231</name>
</gene>
<feature type="non-terminal residue" evidence="2">
    <location>
        <position position="1"/>
    </location>
</feature>
<dbReference type="Proteomes" id="UP001066276">
    <property type="component" value="Chromosome 3_2"/>
</dbReference>
<proteinExistence type="predicted"/>
<keyword evidence="3" id="KW-1185">Reference proteome</keyword>
<reference evidence="2" key="1">
    <citation type="journal article" date="2022" name="bioRxiv">
        <title>Sequencing and chromosome-scale assembly of the giantPleurodeles waltlgenome.</title>
        <authorList>
            <person name="Brown T."/>
            <person name="Elewa A."/>
            <person name="Iarovenko S."/>
            <person name="Subramanian E."/>
            <person name="Araus A.J."/>
            <person name="Petzold A."/>
            <person name="Susuki M."/>
            <person name="Suzuki K.-i.T."/>
            <person name="Hayashi T."/>
            <person name="Toyoda A."/>
            <person name="Oliveira C."/>
            <person name="Osipova E."/>
            <person name="Leigh N.D."/>
            <person name="Simon A."/>
            <person name="Yun M.H."/>
        </authorList>
    </citation>
    <scope>NUCLEOTIDE SEQUENCE</scope>
    <source>
        <strain evidence="2">20211129_DDA</strain>
        <tissue evidence="2">Liver</tissue>
    </source>
</reference>
<feature type="region of interest" description="Disordered" evidence="1">
    <location>
        <begin position="1"/>
        <end position="23"/>
    </location>
</feature>
<organism evidence="2 3">
    <name type="scientific">Pleurodeles waltl</name>
    <name type="common">Iberian ribbed newt</name>
    <dbReference type="NCBI Taxonomy" id="8319"/>
    <lineage>
        <taxon>Eukaryota</taxon>
        <taxon>Metazoa</taxon>
        <taxon>Chordata</taxon>
        <taxon>Craniata</taxon>
        <taxon>Vertebrata</taxon>
        <taxon>Euteleostomi</taxon>
        <taxon>Amphibia</taxon>
        <taxon>Batrachia</taxon>
        <taxon>Caudata</taxon>
        <taxon>Salamandroidea</taxon>
        <taxon>Salamandridae</taxon>
        <taxon>Pleurodelinae</taxon>
        <taxon>Pleurodeles</taxon>
    </lineage>
</organism>
<dbReference type="EMBL" id="JANPWB010000006">
    <property type="protein sequence ID" value="KAJ1183058.1"/>
    <property type="molecule type" value="Genomic_DNA"/>
</dbReference>
<comment type="caution">
    <text evidence="2">The sequence shown here is derived from an EMBL/GenBank/DDBJ whole genome shotgun (WGS) entry which is preliminary data.</text>
</comment>
<evidence type="ECO:0000313" key="2">
    <source>
        <dbReference type="EMBL" id="KAJ1183058.1"/>
    </source>
</evidence>
<feature type="non-terminal residue" evidence="2">
    <location>
        <position position="78"/>
    </location>
</feature>
<dbReference type="AlphaFoldDB" id="A0AAV7U2R2"/>
<accession>A0AAV7U2R2</accession>
<sequence length="78" mass="8842">GHPSLVHTEVQGHHSHPWYTQGTVSPLPSLVHTGYRVTPPISGTHRVTHPWYTQRYRVTPPIPGTHRVQGHPSPPWYT</sequence>